<accession>A0ABN9SMB3</accession>
<sequence length="206" mass="21638">MGTGGDAGGGGAKFDPLAAVTGSLLGSGGGGDEPEPQQMCAQLQGLFQTRRMKMATSSLTEKAELLMGKEGPEVPAGLPGVEAEDGFYVAHTPTKLWFKCFVFGKGKDSKMRCSAYEPLDNNGSCGWRKCNYSRSTFQTQCIGRTRMTLPLMPSGPEPTCIYTGHNGEAVPKDLMGKPVPYAMYVLGCPAAAVLTGLARPGLPCCS</sequence>
<dbReference type="Proteomes" id="UP001189429">
    <property type="component" value="Unassembled WGS sequence"/>
</dbReference>
<evidence type="ECO:0000313" key="2">
    <source>
        <dbReference type="Proteomes" id="UP001189429"/>
    </source>
</evidence>
<keyword evidence="2" id="KW-1185">Reference proteome</keyword>
<comment type="caution">
    <text evidence="1">The sequence shown here is derived from an EMBL/GenBank/DDBJ whole genome shotgun (WGS) entry which is preliminary data.</text>
</comment>
<name>A0ABN9SMB3_9DINO</name>
<organism evidence="1 2">
    <name type="scientific">Prorocentrum cordatum</name>
    <dbReference type="NCBI Taxonomy" id="2364126"/>
    <lineage>
        <taxon>Eukaryota</taxon>
        <taxon>Sar</taxon>
        <taxon>Alveolata</taxon>
        <taxon>Dinophyceae</taxon>
        <taxon>Prorocentrales</taxon>
        <taxon>Prorocentraceae</taxon>
        <taxon>Prorocentrum</taxon>
    </lineage>
</organism>
<dbReference type="EMBL" id="CAUYUJ010011958">
    <property type="protein sequence ID" value="CAK0832966.1"/>
    <property type="molecule type" value="Genomic_DNA"/>
</dbReference>
<proteinExistence type="predicted"/>
<gene>
    <name evidence="1" type="ORF">PCOR1329_LOCUS30810</name>
</gene>
<protein>
    <submittedName>
        <fullName evidence="1">Uncharacterized protein</fullName>
    </submittedName>
</protein>
<reference evidence="1" key="1">
    <citation type="submission" date="2023-10" db="EMBL/GenBank/DDBJ databases">
        <authorList>
            <person name="Chen Y."/>
            <person name="Shah S."/>
            <person name="Dougan E. K."/>
            <person name="Thang M."/>
            <person name="Chan C."/>
        </authorList>
    </citation>
    <scope>NUCLEOTIDE SEQUENCE [LARGE SCALE GENOMIC DNA]</scope>
</reference>
<evidence type="ECO:0000313" key="1">
    <source>
        <dbReference type="EMBL" id="CAK0832966.1"/>
    </source>
</evidence>